<feature type="non-terminal residue" evidence="2">
    <location>
        <position position="100"/>
    </location>
</feature>
<evidence type="ECO:0000256" key="1">
    <source>
        <dbReference type="SAM" id="MobiDB-lite"/>
    </source>
</evidence>
<feature type="region of interest" description="Disordered" evidence="1">
    <location>
        <begin position="1"/>
        <end position="100"/>
    </location>
</feature>
<reference evidence="2" key="1">
    <citation type="submission" date="2020-02" db="EMBL/GenBank/DDBJ databases">
        <authorList>
            <person name="Meier V. D."/>
        </authorList>
    </citation>
    <scope>NUCLEOTIDE SEQUENCE</scope>
    <source>
        <strain evidence="2">AVDCRST_MAG27</strain>
    </source>
</reference>
<gene>
    <name evidence="2" type="ORF">AVDCRST_MAG27-2524</name>
</gene>
<protein>
    <submittedName>
        <fullName evidence="2">Nitrile hydratase beta subunit</fullName>
    </submittedName>
</protein>
<feature type="non-terminal residue" evidence="2">
    <location>
        <position position="1"/>
    </location>
</feature>
<organism evidence="2">
    <name type="scientific">uncultured Craurococcus sp</name>
    <dbReference type="NCBI Taxonomy" id="1135998"/>
    <lineage>
        <taxon>Bacteria</taxon>
        <taxon>Pseudomonadati</taxon>
        <taxon>Pseudomonadota</taxon>
        <taxon>Alphaproteobacteria</taxon>
        <taxon>Acetobacterales</taxon>
        <taxon>Acetobacteraceae</taxon>
        <taxon>Craurococcus</taxon>
        <taxon>environmental samples</taxon>
    </lineage>
</organism>
<feature type="compositionally biased region" description="Basic and acidic residues" evidence="1">
    <location>
        <begin position="43"/>
        <end position="85"/>
    </location>
</feature>
<dbReference type="AlphaFoldDB" id="A0A6J4IU86"/>
<evidence type="ECO:0000313" key="2">
    <source>
        <dbReference type="EMBL" id="CAA9261819.1"/>
    </source>
</evidence>
<accession>A0A6J4IU86</accession>
<dbReference type="EMBL" id="CADCTD010000120">
    <property type="protein sequence ID" value="CAA9261819.1"/>
    <property type="molecule type" value="Genomic_DNA"/>
</dbReference>
<proteinExistence type="predicted"/>
<feature type="compositionally biased region" description="Basic residues" evidence="1">
    <location>
        <begin position="27"/>
        <end position="37"/>
    </location>
</feature>
<sequence>ERRPHRCTPHWDPRPWRRQPLPLLPGRARRGAARRVRQAGGRHPPDPRPEGADDGRRAAAGDREHPRGRVLRPDLLRALADLDQHHHGRKGRHPGGGAAV</sequence>
<name>A0A6J4IU86_9PROT</name>